<name>A0ACC0AGC0_CATRO</name>
<organism evidence="1 2">
    <name type="scientific">Catharanthus roseus</name>
    <name type="common">Madagascar periwinkle</name>
    <name type="synonym">Vinca rosea</name>
    <dbReference type="NCBI Taxonomy" id="4058"/>
    <lineage>
        <taxon>Eukaryota</taxon>
        <taxon>Viridiplantae</taxon>
        <taxon>Streptophyta</taxon>
        <taxon>Embryophyta</taxon>
        <taxon>Tracheophyta</taxon>
        <taxon>Spermatophyta</taxon>
        <taxon>Magnoliopsida</taxon>
        <taxon>eudicotyledons</taxon>
        <taxon>Gunneridae</taxon>
        <taxon>Pentapetalae</taxon>
        <taxon>asterids</taxon>
        <taxon>lamiids</taxon>
        <taxon>Gentianales</taxon>
        <taxon>Apocynaceae</taxon>
        <taxon>Rauvolfioideae</taxon>
        <taxon>Vinceae</taxon>
        <taxon>Catharanthinae</taxon>
        <taxon>Catharanthus</taxon>
    </lineage>
</organism>
<proteinExistence type="predicted"/>
<protein>
    <submittedName>
        <fullName evidence="1">Uncharacterized protein</fullName>
    </submittedName>
</protein>
<evidence type="ECO:0000313" key="2">
    <source>
        <dbReference type="Proteomes" id="UP001060085"/>
    </source>
</evidence>
<evidence type="ECO:0000313" key="1">
    <source>
        <dbReference type="EMBL" id="KAI5658546.1"/>
    </source>
</evidence>
<sequence length="116" mass="13469">MKIRLVSFSVHVDARTRNPDWRFDHVVSQLPKTLSMANFRAYHARLLTRNDIISVRSVNFIVVVIDGAVQHRRIEAPSLSFEHSRDWDPYLDNAQLLCVIFKDNAQQSCVIYEDNA</sequence>
<comment type="caution">
    <text evidence="1">The sequence shown here is derived from an EMBL/GenBank/DDBJ whole genome shotgun (WGS) entry which is preliminary data.</text>
</comment>
<gene>
    <name evidence="1" type="ORF">M9H77_27339</name>
</gene>
<dbReference type="EMBL" id="CM044706">
    <property type="protein sequence ID" value="KAI5658546.1"/>
    <property type="molecule type" value="Genomic_DNA"/>
</dbReference>
<accession>A0ACC0AGC0</accession>
<reference evidence="2" key="1">
    <citation type="journal article" date="2023" name="Nat. Plants">
        <title>Single-cell RNA sequencing provides a high-resolution roadmap for understanding the multicellular compartmentation of specialized metabolism.</title>
        <authorList>
            <person name="Sun S."/>
            <person name="Shen X."/>
            <person name="Li Y."/>
            <person name="Li Y."/>
            <person name="Wang S."/>
            <person name="Li R."/>
            <person name="Zhang H."/>
            <person name="Shen G."/>
            <person name="Guo B."/>
            <person name="Wei J."/>
            <person name="Xu J."/>
            <person name="St-Pierre B."/>
            <person name="Chen S."/>
            <person name="Sun C."/>
        </authorList>
    </citation>
    <scope>NUCLEOTIDE SEQUENCE [LARGE SCALE GENOMIC DNA]</scope>
</reference>
<dbReference type="Proteomes" id="UP001060085">
    <property type="component" value="Linkage Group LG06"/>
</dbReference>
<keyword evidence="2" id="KW-1185">Reference proteome</keyword>